<evidence type="ECO:0000256" key="5">
    <source>
        <dbReference type="ARBA" id="ARBA00022840"/>
    </source>
</evidence>
<dbReference type="PROSITE" id="PS50011">
    <property type="entry name" value="PROTEIN_KINASE_DOM"/>
    <property type="match status" value="2"/>
</dbReference>
<dbReference type="InterPro" id="IPR050198">
    <property type="entry name" value="Non-receptor_tyrosine_kinases"/>
</dbReference>
<keyword evidence="3" id="KW-0677">Repeat</keyword>
<evidence type="ECO:0000256" key="1">
    <source>
        <dbReference type="ARBA" id="ARBA00004430"/>
    </source>
</evidence>
<dbReference type="SMART" id="SM00368">
    <property type="entry name" value="LRR_RI"/>
    <property type="match status" value="3"/>
</dbReference>
<dbReference type="SUPFAM" id="SSF52047">
    <property type="entry name" value="RNI-like"/>
    <property type="match status" value="1"/>
</dbReference>
<name>A0A061RSS9_9CHLO</name>
<keyword evidence="2" id="KW-0433">Leucine-rich repeat</keyword>
<reference evidence="7" key="1">
    <citation type="submission" date="2014-05" db="EMBL/GenBank/DDBJ databases">
        <title>The transcriptome of the halophilic microalga Tetraselmis sp. GSL018 isolated from the Great Salt Lake, Utah.</title>
        <authorList>
            <person name="Jinkerson R.E."/>
            <person name="D'Adamo S."/>
            <person name="Posewitz M.C."/>
        </authorList>
    </citation>
    <scope>NUCLEOTIDE SEQUENCE</scope>
    <source>
        <strain evidence="7">GSL018</strain>
    </source>
</reference>
<proteinExistence type="predicted"/>
<keyword evidence="7" id="KW-0418">Kinase</keyword>
<feature type="domain" description="Protein kinase" evidence="6">
    <location>
        <begin position="117"/>
        <end position="371"/>
    </location>
</feature>
<sequence length="655" mass="73365">MAGALRDNRSLVVLNLEGNLIGSPGATALARVLRHDGALVELYLEGNFIGDEGATLLVEALTQNPALKELGLDCNNVSEDVMRELEERVAALHGGPSDLQKDGPSRINKILFSELQMQQEPDLRISNYITVQQATWHGQKVAAVTIQRNEADSYPVALERLGQHPRIAKLHGISEVHEERRVLVTEFSPEGSLDEVLQNLKGQARTISIMVVLQCAIQVCEGMLHVVTDDFVCFDLALRNVLVFGFDPKNHNALRLKLAYYGLICGHLGKNGSKENASICLIAPETRRWSEKSAVWAFGMLLWQLWSARELLYMPGSEIEVAQILLRGECLEKPKKCPDSVFSVMEWCWKKQPSERLSFQELKSELLHVIATFEAAKVEEIPYQDLHMGKALGIGSGKTVRQATWRGQNVAVLTLHTKEASIELTAFERLGRHPRLIQLIGISWDSEGNCLLVTELAPLGSLDKVLGDLEEEGSAASNLVLVKCAMQVCEGMEQIAEEGLVHRRLGLRNVMVFGFNPVIQNAVYLKISDYGLSRDDLCFYDGWEDMPIRWMAPESVKKRQWSEKSDVWAFGVLMWELWSMAEIPYALNSNKEVAQLVSRGEHPAKPPTCPDRIYALMKQCWEIQTAQRPTFQELRVELLDLYSAMASSSSNLHIT</sequence>
<dbReference type="InterPro" id="IPR011009">
    <property type="entry name" value="Kinase-like_dom_sf"/>
</dbReference>
<dbReference type="InterPro" id="IPR000719">
    <property type="entry name" value="Prot_kinase_dom"/>
</dbReference>
<dbReference type="InterPro" id="IPR001245">
    <property type="entry name" value="Ser-Thr/Tyr_kinase_cat_dom"/>
</dbReference>
<dbReference type="PANTHER" id="PTHR24418">
    <property type="entry name" value="TYROSINE-PROTEIN KINASE"/>
    <property type="match status" value="1"/>
</dbReference>
<dbReference type="SUPFAM" id="SSF56112">
    <property type="entry name" value="Protein kinase-like (PK-like)"/>
    <property type="match status" value="2"/>
</dbReference>
<dbReference type="Pfam" id="PF13516">
    <property type="entry name" value="LRR_6"/>
    <property type="match status" value="1"/>
</dbReference>
<keyword evidence="7" id="KW-0808">Transferase</keyword>
<keyword evidence="4" id="KW-0547">Nucleotide-binding</keyword>
<dbReference type="PRINTS" id="PR00109">
    <property type="entry name" value="TYRKINASE"/>
</dbReference>
<dbReference type="GO" id="GO:0005930">
    <property type="term" value="C:axoneme"/>
    <property type="evidence" value="ECO:0007669"/>
    <property type="project" value="UniProtKB-SubCell"/>
</dbReference>
<evidence type="ECO:0000256" key="2">
    <source>
        <dbReference type="ARBA" id="ARBA00022614"/>
    </source>
</evidence>
<dbReference type="GO" id="GO:0005524">
    <property type="term" value="F:ATP binding"/>
    <property type="evidence" value="ECO:0007669"/>
    <property type="project" value="UniProtKB-KW"/>
</dbReference>
<dbReference type="AlphaFoldDB" id="A0A061RSS9"/>
<organism evidence="7">
    <name type="scientific">Tetraselmis sp. GSL018</name>
    <dbReference type="NCBI Taxonomy" id="582737"/>
    <lineage>
        <taxon>Eukaryota</taxon>
        <taxon>Viridiplantae</taxon>
        <taxon>Chlorophyta</taxon>
        <taxon>core chlorophytes</taxon>
        <taxon>Chlorodendrophyceae</taxon>
        <taxon>Chlorodendrales</taxon>
        <taxon>Chlorodendraceae</taxon>
        <taxon>Tetraselmis</taxon>
    </lineage>
</organism>
<evidence type="ECO:0000259" key="6">
    <source>
        <dbReference type="PROSITE" id="PS50011"/>
    </source>
</evidence>
<accession>A0A061RSS9</accession>
<dbReference type="GO" id="GO:0004672">
    <property type="term" value="F:protein kinase activity"/>
    <property type="evidence" value="ECO:0007669"/>
    <property type="project" value="InterPro"/>
</dbReference>
<dbReference type="InterPro" id="IPR001611">
    <property type="entry name" value="Leu-rich_rpt"/>
</dbReference>
<keyword evidence="5" id="KW-0067">ATP-binding</keyword>
<comment type="subcellular location">
    <subcellularLocation>
        <location evidence="1">Cytoplasm</location>
        <location evidence="1">Cytoskeleton</location>
        <location evidence="1">Cilium axoneme</location>
    </subcellularLocation>
</comment>
<dbReference type="Gene3D" id="1.10.510.10">
    <property type="entry name" value="Transferase(Phosphotransferase) domain 1"/>
    <property type="match status" value="2"/>
</dbReference>
<evidence type="ECO:0000256" key="4">
    <source>
        <dbReference type="ARBA" id="ARBA00022741"/>
    </source>
</evidence>
<feature type="domain" description="Protein kinase" evidence="6">
    <location>
        <begin position="386"/>
        <end position="639"/>
    </location>
</feature>
<dbReference type="EMBL" id="GBEZ01012105">
    <property type="protein sequence ID" value="JAC73755.1"/>
    <property type="molecule type" value="Transcribed_RNA"/>
</dbReference>
<dbReference type="InterPro" id="IPR032675">
    <property type="entry name" value="LRR_dom_sf"/>
</dbReference>
<gene>
    <name evidence="7" type="primary">SRMS</name>
    <name evidence="7" type="ORF">TSPGSL018_27976</name>
</gene>
<evidence type="ECO:0000313" key="7">
    <source>
        <dbReference type="EMBL" id="JAC73755.1"/>
    </source>
</evidence>
<protein>
    <submittedName>
        <fullName evidence="7">Tyrosine-protein kinase Srms</fullName>
    </submittedName>
</protein>
<evidence type="ECO:0000256" key="3">
    <source>
        <dbReference type="ARBA" id="ARBA00022737"/>
    </source>
</evidence>
<dbReference type="Gene3D" id="3.80.10.10">
    <property type="entry name" value="Ribonuclease Inhibitor"/>
    <property type="match status" value="1"/>
</dbReference>
<dbReference type="Pfam" id="PF07714">
    <property type="entry name" value="PK_Tyr_Ser-Thr"/>
    <property type="match status" value="2"/>
</dbReference>